<sequence>MEQLSQSINLPKKQHASIYSLCYCYRPSLALNECIFNLLLVPTYRFNKTHEGGAALQRCVYNTTISNSLIMTFSREEKSPTSTTTSLQNPLSMIPRSKSANQLTTLIESVLDYDNRTPHIIYDDILSRIRQCSHDNPIQHTLVLLLSAIK</sequence>
<evidence type="ECO:0000313" key="2">
    <source>
        <dbReference type="Proteomes" id="UP000053593"/>
    </source>
</evidence>
<dbReference type="EMBL" id="KN834781">
    <property type="protein sequence ID" value="KIK59118.1"/>
    <property type="molecule type" value="Genomic_DNA"/>
</dbReference>
<name>A0A0D0CTN2_9AGAR</name>
<evidence type="ECO:0000313" key="1">
    <source>
        <dbReference type="EMBL" id="KIK59118.1"/>
    </source>
</evidence>
<dbReference type="Proteomes" id="UP000053593">
    <property type="component" value="Unassembled WGS sequence"/>
</dbReference>
<protein>
    <submittedName>
        <fullName evidence="1">Uncharacterized protein</fullName>
    </submittedName>
</protein>
<dbReference type="HOGENOM" id="CLU_1740716_0_0_1"/>
<dbReference type="OrthoDB" id="3350591at2759"/>
<gene>
    <name evidence="1" type="ORF">GYMLUDRAFT_60344</name>
</gene>
<accession>A0A0D0CTN2</accession>
<dbReference type="AlphaFoldDB" id="A0A0D0CTN2"/>
<proteinExistence type="predicted"/>
<organism evidence="1 2">
    <name type="scientific">Collybiopsis luxurians FD-317 M1</name>
    <dbReference type="NCBI Taxonomy" id="944289"/>
    <lineage>
        <taxon>Eukaryota</taxon>
        <taxon>Fungi</taxon>
        <taxon>Dikarya</taxon>
        <taxon>Basidiomycota</taxon>
        <taxon>Agaricomycotina</taxon>
        <taxon>Agaricomycetes</taxon>
        <taxon>Agaricomycetidae</taxon>
        <taxon>Agaricales</taxon>
        <taxon>Marasmiineae</taxon>
        <taxon>Omphalotaceae</taxon>
        <taxon>Collybiopsis</taxon>
        <taxon>Collybiopsis luxurians</taxon>
    </lineage>
</organism>
<keyword evidence="2" id="KW-1185">Reference proteome</keyword>
<reference evidence="1 2" key="1">
    <citation type="submission" date="2014-04" db="EMBL/GenBank/DDBJ databases">
        <title>Evolutionary Origins and Diversification of the Mycorrhizal Mutualists.</title>
        <authorList>
            <consortium name="DOE Joint Genome Institute"/>
            <consortium name="Mycorrhizal Genomics Consortium"/>
            <person name="Kohler A."/>
            <person name="Kuo A."/>
            <person name="Nagy L.G."/>
            <person name="Floudas D."/>
            <person name="Copeland A."/>
            <person name="Barry K.W."/>
            <person name="Cichocki N."/>
            <person name="Veneault-Fourrey C."/>
            <person name="LaButti K."/>
            <person name="Lindquist E.A."/>
            <person name="Lipzen A."/>
            <person name="Lundell T."/>
            <person name="Morin E."/>
            <person name="Murat C."/>
            <person name="Riley R."/>
            <person name="Ohm R."/>
            <person name="Sun H."/>
            <person name="Tunlid A."/>
            <person name="Henrissat B."/>
            <person name="Grigoriev I.V."/>
            <person name="Hibbett D.S."/>
            <person name="Martin F."/>
        </authorList>
    </citation>
    <scope>NUCLEOTIDE SEQUENCE [LARGE SCALE GENOMIC DNA]</scope>
    <source>
        <strain evidence="1 2">FD-317 M1</strain>
    </source>
</reference>